<feature type="compositionally biased region" description="Polar residues" evidence="5">
    <location>
        <begin position="317"/>
        <end position="326"/>
    </location>
</feature>
<dbReference type="FunFam" id="2.40.160.120:FF:000007">
    <property type="entry name" value="Oxysterol binding protein"/>
    <property type="match status" value="1"/>
</dbReference>
<name>A0A0F7SHK6_PHARH</name>
<accession>A0A0F7SHK6</accession>
<dbReference type="GO" id="GO:0016020">
    <property type="term" value="C:membrane"/>
    <property type="evidence" value="ECO:0007669"/>
    <property type="project" value="TreeGrafter"/>
</dbReference>
<feature type="region of interest" description="Disordered" evidence="5">
    <location>
        <begin position="423"/>
        <end position="489"/>
    </location>
</feature>
<reference evidence="6" key="1">
    <citation type="submission" date="2014-08" db="EMBL/GenBank/DDBJ databases">
        <authorList>
            <person name="Sharma Rahul"/>
            <person name="Thines Marco"/>
        </authorList>
    </citation>
    <scope>NUCLEOTIDE SEQUENCE</scope>
</reference>
<keyword evidence="2" id="KW-0813">Transport</keyword>
<evidence type="ECO:0000256" key="4">
    <source>
        <dbReference type="RuleBase" id="RU003844"/>
    </source>
</evidence>
<dbReference type="GO" id="GO:0032934">
    <property type="term" value="F:sterol binding"/>
    <property type="evidence" value="ECO:0007669"/>
    <property type="project" value="TreeGrafter"/>
</dbReference>
<organism evidence="6">
    <name type="scientific">Phaffia rhodozyma</name>
    <name type="common">Yeast</name>
    <name type="synonym">Xanthophyllomyces dendrorhous</name>
    <dbReference type="NCBI Taxonomy" id="264483"/>
    <lineage>
        <taxon>Eukaryota</taxon>
        <taxon>Fungi</taxon>
        <taxon>Dikarya</taxon>
        <taxon>Basidiomycota</taxon>
        <taxon>Agaricomycotina</taxon>
        <taxon>Tremellomycetes</taxon>
        <taxon>Cystofilobasidiales</taxon>
        <taxon>Mrakiaceae</taxon>
        <taxon>Phaffia</taxon>
    </lineage>
</organism>
<dbReference type="InterPro" id="IPR000648">
    <property type="entry name" value="Oxysterol-bd"/>
</dbReference>
<keyword evidence="3" id="KW-0446">Lipid-binding</keyword>
<protein>
    <submittedName>
        <fullName evidence="6">Oxysterol-binding protein</fullName>
    </submittedName>
</protein>
<evidence type="ECO:0000256" key="5">
    <source>
        <dbReference type="SAM" id="MobiDB-lite"/>
    </source>
</evidence>
<comment type="similarity">
    <text evidence="1 4">Belongs to the OSBP family.</text>
</comment>
<feature type="region of interest" description="Disordered" evidence="5">
    <location>
        <begin position="1"/>
        <end position="57"/>
    </location>
</feature>
<dbReference type="EMBL" id="LN483345">
    <property type="protein sequence ID" value="CDZ98391.1"/>
    <property type="molecule type" value="Genomic_DNA"/>
</dbReference>
<dbReference type="InterPro" id="IPR018494">
    <property type="entry name" value="Oxysterol-bd_CS"/>
</dbReference>
<dbReference type="Gene3D" id="2.40.160.120">
    <property type="match status" value="1"/>
</dbReference>
<dbReference type="GO" id="GO:0005829">
    <property type="term" value="C:cytosol"/>
    <property type="evidence" value="ECO:0007669"/>
    <property type="project" value="TreeGrafter"/>
</dbReference>
<dbReference type="Gene3D" id="6.10.140.1150">
    <property type="match status" value="1"/>
</dbReference>
<evidence type="ECO:0000256" key="1">
    <source>
        <dbReference type="ARBA" id="ARBA00008842"/>
    </source>
</evidence>
<feature type="compositionally biased region" description="Low complexity" evidence="5">
    <location>
        <begin position="24"/>
        <end position="41"/>
    </location>
</feature>
<dbReference type="PANTHER" id="PTHR10972:SF102">
    <property type="entry name" value="OXYSTEROL-BINDING PROTEIN"/>
    <property type="match status" value="1"/>
</dbReference>
<feature type="compositionally biased region" description="Low complexity" evidence="5">
    <location>
        <begin position="423"/>
        <end position="436"/>
    </location>
</feature>
<dbReference type="PANTHER" id="PTHR10972">
    <property type="entry name" value="OXYSTEROL-BINDING PROTEIN-RELATED"/>
    <property type="match status" value="1"/>
</dbReference>
<dbReference type="Pfam" id="PF01237">
    <property type="entry name" value="Oxysterol_BP"/>
    <property type="match status" value="1"/>
</dbReference>
<dbReference type="FunFam" id="1.10.287.2720:FF:000001">
    <property type="entry name" value="Oxysterol-binding OBPalpha"/>
    <property type="match status" value="1"/>
</dbReference>
<evidence type="ECO:0000256" key="2">
    <source>
        <dbReference type="ARBA" id="ARBA00022448"/>
    </source>
</evidence>
<dbReference type="GO" id="GO:0032541">
    <property type="term" value="C:cortical endoplasmic reticulum"/>
    <property type="evidence" value="ECO:0007669"/>
    <property type="project" value="TreeGrafter"/>
</dbReference>
<evidence type="ECO:0000256" key="3">
    <source>
        <dbReference type="ARBA" id="ARBA00023121"/>
    </source>
</evidence>
<feature type="region of interest" description="Disordered" evidence="5">
    <location>
        <begin position="355"/>
        <end position="377"/>
    </location>
</feature>
<feature type="compositionally biased region" description="Basic and acidic residues" evidence="5">
    <location>
        <begin position="363"/>
        <end position="377"/>
    </location>
</feature>
<feature type="region of interest" description="Disordered" evidence="5">
    <location>
        <begin position="317"/>
        <end position="341"/>
    </location>
</feature>
<dbReference type="AlphaFoldDB" id="A0A0F7SHK6"/>
<sequence length="489" mass="53638">MGLLDSVKRAASATPERITGRTRAGSTAGPSPGASSSVNPGSKDEQHQVESAEGDDVSVLDEREGNVIMAMVSQLRIGMDLNKIALPTFVLEPRSMLERITDFFSHPDLIFGADQMEDPKDRFLAVLRYYMSGWHIKPKGRVPYNATLGEIFRCSYKYPDGSKGFYVAEQVSHHPPVSAYFYISPQNGVLIYGELRPKSKFLGNSAATIMDGENRVILMNKPEDGEYQISMPNMYARGILFGKLILELGDTSSINNVNTGIHCDVEFKTKGFFSGTYNAVTGKVANSKGTLGEINGLWSESMEYKDSKTGRTQTLFDAQKATSTPKTVAPEPEQEPNESQRLWKELTDAIKRHDMEGATEAKTAVEDRQRERARERGSEADFPLRFFEARGEKYVPLCGVTNLPKDPVECTNFIQNWIWSDSTSSSGLGHSPSAPSMNGKIHKQESPAKVAAAARRQSVGSGSLHVVEAVPTIPGPPRGPVQDHPPGAY</sequence>
<dbReference type="InterPro" id="IPR037239">
    <property type="entry name" value="OSBP_sf"/>
</dbReference>
<dbReference type="Gene3D" id="1.10.287.2720">
    <property type="match status" value="1"/>
</dbReference>
<dbReference type="PROSITE" id="PS01013">
    <property type="entry name" value="OSBP"/>
    <property type="match status" value="1"/>
</dbReference>
<evidence type="ECO:0000313" key="6">
    <source>
        <dbReference type="EMBL" id="CDZ98391.1"/>
    </source>
</evidence>
<dbReference type="SUPFAM" id="SSF144000">
    <property type="entry name" value="Oxysterol-binding protein-like"/>
    <property type="match status" value="1"/>
</dbReference>
<proteinExistence type="inferred from homology"/>